<evidence type="ECO:0000256" key="6">
    <source>
        <dbReference type="SAM" id="SignalP"/>
    </source>
</evidence>
<protein>
    <submittedName>
        <fullName evidence="9">Serine-aspartate repeat-containing protein D</fullName>
    </submittedName>
</protein>
<feature type="domain" description="SD-repeat containing protein B" evidence="8">
    <location>
        <begin position="1189"/>
        <end position="1313"/>
    </location>
</feature>
<keyword evidence="10" id="KW-1185">Reference proteome</keyword>
<feature type="domain" description="DUF11" evidence="7">
    <location>
        <begin position="477"/>
        <end position="602"/>
    </location>
</feature>
<evidence type="ECO:0000313" key="9">
    <source>
        <dbReference type="EMBL" id="UQZ81365.1"/>
    </source>
</evidence>
<name>A0ABY4RH61_9BACL</name>
<feature type="domain" description="SD-repeat containing protein B" evidence="8">
    <location>
        <begin position="825"/>
        <end position="941"/>
    </location>
</feature>
<comment type="subcellular location">
    <subcellularLocation>
        <location evidence="1">Secreted</location>
    </subcellularLocation>
</comment>
<feature type="domain" description="SD-repeat containing protein B" evidence="8">
    <location>
        <begin position="1326"/>
        <end position="1438"/>
    </location>
</feature>
<dbReference type="InterPro" id="IPR051417">
    <property type="entry name" value="SDr/BOS_complex"/>
</dbReference>
<keyword evidence="5" id="KW-0812">Transmembrane</keyword>
<keyword evidence="5" id="KW-0472">Membrane</keyword>
<feature type="signal peptide" evidence="6">
    <location>
        <begin position="1"/>
        <end position="29"/>
    </location>
</feature>
<evidence type="ECO:0000256" key="2">
    <source>
        <dbReference type="ARBA" id="ARBA00022525"/>
    </source>
</evidence>
<feature type="domain" description="SD-repeat containing protein B" evidence="8">
    <location>
        <begin position="1062"/>
        <end position="1178"/>
    </location>
</feature>
<feature type="region of interest" description="Disordered" evidence="4">
    <location>
        <begin position="1696"/>
        <end position="1822"/>
    </location>
</feature>
<dbReference type="SUPFAM" id="SSF117074">
    <property type="entry name" value="Hypothetical protein PA1324"/>
    <property type="match status" value="7"/>
</dbReference>
<sequence>MRSLMKKQALLWVLLLLANVLLMPMSALAAADASDGIQIEMRSSVSVVDTGNKFTYDIDYSVSSTTQMYANAQIVLPLPGALSFDSAVDAGDTEHSYDAGNHTVTFKFKDTVKAGTTGTLQVNARFPNYKTPNRMTVSAQSKFESDQGGKLSNIVQVTSRASAQWELKKERSRPAAPIEPIPGSEVEYQLTLTDKNVTAAGKLELQNVTVRDTLPRGAQFVSAQPAPERVEGGAVIWSLGSIGEGVGSKTLLVKVKYPSDMTGDAVNRAEAVFTPLGEQQVTLNAEVTHAFTSTPKKEDSRFLKWVSDWQKEASPGQTVNFYIGNLDNGSNVALQNYELTDMTPDGLELNHVYTPTFTGIAAYEVQYTTADSVRGPWVYWGTVKADQRVTLRPGDVLPPGTAVKGIKFIFGEVPVDFGQTGNFEVGYRLNPSYAAPVTPADSAKITNTAQLNYGFDGKSFEEKRDASFYVVQSRPLLEVTKKADASNYSPGDKVTYRLSVRNTEYGSADFRNPIVEDLLPAELDYIQGSAKLVSDGGLGLSAPNFEATADSAPGRTLLRWSWDDANPAELGRDKKIELEFQAVVKAGAKTGYIDNEVQVSSDKHVYLNNSDFTKKKFVNGRWYVYNDSLIYINSAVKLESVKWVQGDLDGDTWTRYPNKGLTTPGGKVEYKLVVTNVGNIPVRSLLLVDALPRIGDRGVVDSSPRGSEWSPVLTGKVSAADYITVLYTTDATIAMSGGHWSAEPPADLTTVTGIQFVFEDGHVMAPGAQEELRWTMRAPVNAPTQGQTAWSSFGFMAKRADNGKSLLATEPLKVGVAVKEDAKSEIGDYVWNDLNGDGIQNEPAEQGVNGVHVELYTAAGSLVQTTITGNDHDGKSGYYMFTNLESGSYKVKFILPQGYGGWTEANEGGDHTLDSDAAADGMTGMIQIGAGEKNDTVDAGLIPPAGSIGDTVWSDLNGDGLQDAGEPGVDGITVNLYDKNGYALATAVTSGGGHYMFSQLTPGDYAAEFILPSGAAFTVKGDGSKPETDSDANADGKTDVIRLDANQHITSVDAGLILPSSSLGDRVWIDENGNGTQDAGEPGLNGVAVRLFDEGGTPLSQTTTVKHAVYGDGYYQFDKLPAGSYIVQFELPDRSYEFTQQGSDLSSETDSNANPADGRTQVIRLRHGESNQTVDAGLRKAVQPPARAAVGDYVWIDENGDGIQNDGNAGLNGVVVRLFDDKGALQGTAVTASVYDSVYNSVYRSVYSSPGYYRFDELLPGRYAIKFELPSGYEFTQRHAGSDASADSDAGADGMTDIFDLASGETNLTIDAGARRASQPSREGVIGDYVWIDANGDGIQNDGETGLNDVPVKLYGEDGNLLGTTVTGDVYGGAGAYRFEHLEAGAYTVRFELPSGYEFTRKHAGNNGSADSDANADGATDTIILVQGETNLTVDAGLKRSAQPPQETGTIGDYVWVDANRDGLQSDGETGLNGLFVHLYGDGGLPLASTVTGTVYGKAGYYSFTNVPAGTYSVKFDLPSGYEFTGQGKGGDRALDSDADAGGITGSFNLAAGETNLNVDAGLVPVDDGGDPGSGPGDRDGAIGDYVWIDTNNDGIQNSGEAGLSGVQVKLFAENGNLLASTVTGSVYDKPGYYIFDGLQPGKYYVTFELPSGYQFTLKSAGTDRSVDSDAGTDGKSDLIALAAGERNLAVDAGLRLKKDDGGPSDPGDSGGDSGGDSDGNSGGGSSGGGSSGGGDTGSSGTSQPGGGSGSAGGPASPGTQPDTNLPGGDNGPTVDQPLPGEPIDSAQPLPTAGGERDAGQPGTVPSGGAQPELTGAGQLPLTGESLPAAPLFGIVLCICAAALAIRWRRSGGGR</sequence>
<dbReference type="InterPro" id="IPR013783">
    <property type="entry name" value="Ig-like_fold"/>
</dbReference>
<dbReference type="NCBIfam" id="TIGR01451">
    <property type="entry name" value="B_ant_repeat"/>
    <property type="match status" value="2"/>
</dbReference>
<proteinExistence type="predicted"/>
<evidence type="ECO:0000256" key="1">
    <source>
        <dbReference type="ARBA" id="ARBA00004613"/>
    </source>
</evidence>
<gene>
    <name evidence="9" type="primary">sdrD</name>
    <name evidence="9" type="ORF">SK3146_00521</name>
</gene>
<dbReference type="InterPro" id="IPR047589">
    <property type="entry name" value="DUF11_rpt"/>
</dbReference>
<dbReference type="PANTHER" id="PTHR23303">
    <property type="entry name" value="CARBOXYPEPTIDASE REGULATORY REGION-CONTAINING"/>
    <property type="match status" value="1"/>
</dbReference>
<feature type="domain" description="DUF11" evidence="7">
    <location>
        <begin position="179"/>
        <end position="271"/>
    </location>
</feature>
<keyword evidence="3 6" id="KW-0732">Signal</keyword>
<feature type="chain" id="PRO_5046682418" evidence="6">
    <location>
        <begin position="30"/>
        <end position="1855"/>
    </location>
</feature>
<dbReference type="EMBL" id="CP027059">
    <property type="protein sequence ID" value="UQZ81365.1"/>
    <property type="molecule type" value="Genomic_DNA"/>
</dbReference>
<dbReference type="Pfam" id="PF17210">
    <property type="entry name" value="SdrD_B"/>
    <property type="match status" value="7"/>
</dbReference>
<feature type="domain" description="SD-repeat containing protein B" evidence="8">
    <location>
        <begin position="1450"/>
        <end position="1563"/>
    </location>
</feature>
<evidence type="ECO:0000259" key="8">
    <source>
        <dbReference type="Pfam" id="PF17210"/>
    </source>
</evidence>
<evidence type="ECO:0000259" key="7">
    <source>
        <dbReference type="Pfam" id="PF01345"/>
    </source>
</evidence>
<dbReference type="InterPro" id="IPR001434">
    <property type="entry name" value="OmcB-like_DUF11"/>
</dbReference>
<feature type="transmembrane region" description="Helical" evidence="5">
    <location>
        <begin position="1829"/>
        <end position="1848"/>
    </location>
</feature>
<keyword evidence="2" id="KW-0964">Secreted</keyword>
<reference evidence="9" key="2">
    <citation type="journal article" date="2021" name="J Anim Sci Technol">
        <title>Complete genome sequence of Paenibacillus konkukensis sp. nov. SK3146 as a potential probiotic strain.</title>
        <authorList>
            <person name="Jung H.I."/>
            <person name="Park S."/>
            <person name="Niu K.M."/>
            <person name="Lee S.W."/>
            <person name="Kothari D."/>
            <person name="Yi K.J."/>
            <person name="Kim S.K."/>
        </authorList>
    </citation>
    <scope>NUCLEOTIDE SEQUENCE</scope>
    <source>
        <strain evidence="9">SK3146</strain>
    </source>
</reference>
<dbReference type="PANTHER" id="PTHR23303:SF15">
    <property type="entry name" value="COLOSSIN-A"/>
    <property type="match status" value="1"/>
</dbReference>
<dbReference type="Pfam" id="PF01345">
    <property type="entry name" value="DUF11"/>
    <property type="match status" value="2"/>
</dbReference>
<evidence type="ECO:0000256" key="3">
    <source>
        <dbReference type="ARBA" id="ARBA00022729"/>
    </source>
</evidence>
<evidence type="ECO:0000313" key="10">
    <source>
        <dbReference type="Proteomes" id="UP001057134"/>
    </source>
</evidence>
<feature type="domain" description="SD-repeat containing protein B" evidence="8">
    <location>
        <begin position="947"/>
        <end position="1056"/>
    </location>
</feature>
<accession>A0ABY4RH61</accession>
<keyword evidence="5" id="KW-1133">Transmembrane helix</keyword>
<dbReference type="RefSeq" id="WP_249863607.1">
    <property type="nucleotide sequence ID" value="NZ_CP027059.1"/>
</dbReference>
<dbReference type="NCBIfam" id="TIGR04226">
    <property type="entry name" value="RrgB_K2N_iso_D2"/>
    <property type="match status" value="1"/>
</dbReference>
<dbReference type="Gene3D" id="2.60.40.740">
    <property type="match status" value="2"/>
</dbReference>
<dbReference type="Gene3D" id="2.60.40.10">
    <property type="entry name" value="Immunoglobulins"/>
    <property type="match status" value="7"/>
</dbReference>
<organism evidence="9 10">
    <name type="scientific">Paenibacillus konkukensis</name>
    <dbReference type="NCBI Taxonomy" id="2020716"/>
    <lineage>
        <taxon>Bacteria</taxon>
        <taxon>Bacillati</taxon>
        <taxon>Bacillota</taxon>
        <taxon>Bacilli</taxon>
        <taxon>Bacillales</taxon>
        <taxon>Paenibacillaceae</taxon>
        <taxon>Paenibacillus</taxon>
    </lineage>
</organism>
<evidence type="ECO:0000256" key="5">
    <source>
        <dbReference type="SAM" id="Phobius"/>
    </source>
</evidence>
<reference evidence="9" key="1">
    <citation type="submission" date="2018-02" db="EMBL/GenBank/DDBJ databases">
        <authorList>
            <person name="Kim S.-K."/>
            <person name="Jung H.-I."/>
            <person name="Lee S.-W."/>
        </authorList>
    </citation>
    <scope>NUCLEOTIDE SEQUENCE</scope>
    <source>
        <strain evidence="9">SK3146</strain>
    </source>
</reference>
<feature type="domain" description="SD-repeat containing protein B" evidence="8">
    <location>
        <begin position="1582"/>
        <end position="1695"/>
    </location>
</feature>
<dbReference type="InterPro" id="IPR026466">
    <property type="entry name" value="Fim_isopep_form_D2_dom"/>
</dbReference>
<feature type="compositionally biased region" description="Gly residues" evidence="4">
    <location>
        <begin position="1709"/>
        <end position="1753"/>
    </location>
</feature>
<dbReference type="InterPro" id="IPR033764">
    <property type="entry name" value="Sdr_B"/>
</dbReference>
<evidence type="ECO:0000256" key="4">
    <source>
        <dbReference type="SAM" id="MobiDB-lite"/>
    </source>
</evidence>
<dbReference type="Proteomes" id="UP001057134">
    <property type="component" value="Chromosome"/>
</dbReference>